<dbReference type="GeneID" id="65109349"/>
<dbReference type="PANTHER" id="PTHR47810:SF5">
    <property type="entry name" value="LIGASE, PUTATIVE-RELATED"/>
    <property type="match status" value="1"/>
</dbReference>
<dbReference type="SUPFAM" id="SSF56091">
    <property type="entry name" value="DNA ligase/mRNA capping enzyme, catalytic domain"/>
    <property type="match status" value="1"/>
</dbReference>
<proteinExistence type="inferred from homology"/>
<evidence type="ECO:0000259" key="11">
    <source>
        <dbReference type="Pfam" id="PF01068"/>
    </source>
</evidence>
<evidence type="ECO:0000256" key="10">
    <source>
        <dbReference type="ARBA" id="ARBA00046002"/>
    </source>
</evidence>
<sequence length="484" mass="54787">MILDIINELASIGSTKEKEAIIRRHKDNELLKRVFRMTYDGKLQYYIKKWPEAGERTQSFGLLKLDDALDFLEFKLAAREITGNAAIAELASYIADLNEADVEVLKKVLLRDLRCGASRSIANKVWKNLIPEQPQMLASSYDEKGIEKNIKFPAFAQLKADGARAFAEIRGDELDDVKILSRAGNEYLGLDLLKQQLIEMTKEARERHPGGVMIDGELVYHAIAAPAGPLDDIFGDLPELSKAKEFKEESRTMSNGLANKSLKGTISAKEAAGMKFQVWDYVPLDVVYSEGKQCGFAYDVRFRALELMVQGYSQMILIENHIVHNLDEAKVIYRKYVDEGLEGIILKNIGAFWENTRSKNLYKFKEVITIDLRIVDIYEHSKQPGKAGGFYLESECGLIKVKAGSGLKDKISDWHELDRTRIWLNKNEYIGGILESECNGWLAAEGRTDYVKLFLPIAIKMRRDKDVANTFADIWGDFHEVTGL</sequence>
<dbReference type="GO" id="GO:0006260">
    <property type="term" value="P:DNA replication"/>
    <property type="evidence" value="ECO:0007669"/>
    <property type="project" value="UniProtKB-KW"/>
</dbReference>
<feature type="domain" description="ATP-dependent DNA ligase family profile" evidence="11">
    <location>
        <begin position="135"/>
        <end position="365"/>
    </location>
</feature>
<keyword evidence="5" id="KW-0235">DNA replication</keyword>
<dbReference type="Pfam" id="PF01068">
    <property type="entry name" value="DNA_ligase_A_M"/>
    <property type="match status" value="1"/>
</dbReference>
<dbReference type="RefSeq" id="YP_010091816.1">
    <property type="nucleotide sequence ID" value="NC_055726.1"/>
</dbReference>
<evidence type="ECO:0000256" key="5">
    <source>
        <dbReference type="ARBA" id="ARBA00022705"/>
    </source>
</evidence>
<keyword evidence="8" id="KW-0234">DNA repair</keyword>
<evidence type="ECO:0000256" key="8">
    <source>
        <dbReference type="ARBA" id="ARBA00023204"/>
    </source>
</evidence>
<evidence type="ECO:0000256" key="4">
    <source>
        <dbReference type="ARBA" id="ARBA00022598"/>
    </source>
</evidence>
<evidence type="ECO:0000256" key="1">
    <source>
        <dbReference type="ARBA" id="ARBA00004328"/>
    </source>
</evidence>
<comment type="function">
    <text evidence="10">Very low-fidelity DNA ligase that seals nicks in double-stranded DNA during DNA repair. Together with the viral repair DNA polymerase X, fills the single nucleotide gaps generated by the AP endonuclease. It is not essential for viral replication and recombination. Displays a very low adenylation activity towards DNA with 3'-dideoxy- or 3'-amino-terminated nicks compared to regular nick DNA.</text>
</comment>
<dbReference type="SUPFAM" id="SSF50249">
    <property type="entry name" value="Nucleic acid-binding proteins"/>
    <property type="match status" value="1"/>
</dbReference>
<dbReference type="PROSITE" id="PS00697">
    <property type="entry name" value="DNA_LIGASE_A1"/>
    <property type="match status" value="1"/>
</dbReference>
<reference evidence="13" key="1">
    <citation type="submission" date="2016-09" db="EMBL/GenBank/DDBJ databases">
        <authorList>
            <person name="Kajsik M."/>
        </authorList>
    </citation>
    <scope>NUCLEOTIDE SEQUENCE [LARGE SCALE GENOMIC DNA]</scope>
</reference>
<evidence type="ECO:0000256" key="9">
    <source>
        <dbReference type="ARBA" id="ARBA00032896"/>
    </source>
</evidence>
<evidence type="ECO:0000256" key="6">
    <source>
        <dbReference type="ARBA" id="ARBA00022763"/>
    </source>
</evidence>
<dbReference type="InterPro" id="IPR016059">
    <property type="entry name" value="DNA_ligase_ATP-dep_CS"/>
</dbReference>
<keyword evidence="7" id="KW-0946">Virion</keyword>
<dbReference type="PANTHER" id="PTHR47810">
    <property type="entry name" value="DNA LIGASE"/>
    <property type="match status" value="1"/>
</dbReference>
<organism evidence="12 13">
    <name type="scientific">Cronobacter phage Pet-CM3-4</name>
    <dbReference type="NCBI Taxonomy" id="1892569"/>
    <lineage>
        <taxon>Viruses</taxon>
        <taxon>Duplodnaviria</taxon>
        <taxon>Heunggongvirae</taxon>
        <taxon>Uroviricota</taxon>
        <taxon>Caudoviricetes</taxon>
        <taxon>Pantevenvirales</taxon>
        <taxon>Straboviridae</taxon>
        <taxon>Tevenvirinae</taxon>
        <taxon>Karamvirus</taxon>
        <taxon>Karamvirus petcm34</taxon>
    </lineage>
</organism>
<dbReference type="Gene3D" id="3.30.470.30">
    <property type="entry name" value="DNA ligase/mRNA capping enzyme"/>
    <property type="match status" value="1"/>
</dbReference>
<evidence type="ECO:0000256" key="3">
    <source>
        <dbReference type="ARBA" id="ARBA00013308"/>
    </source>
</evidence>
<evidence type="ECO:0000313" key="12">
    <source>
        <dbReference type="EMBL" id="SCN45894.1"/>
    </source>
</evidence>
<evidence type="ECO:0000313" key="13">
    <source>
        <dbReference type="Proteomes" id="UP000279601"/>
    </source>
</evidence>
<protein>
    <recommendedName>
        <fullName evidence="3">DNA ligase</fullName>
    </recommendedName>
    <alternativeName>
        <fullName evidence="9">Polydeoxyribonucleotide synthase [ATP]</fullName>
    </alternativeName>
</protein>
<evidence type="ECO:0000256" key="7">
    <source>
        <dbReference type="ARBA" id="ARBA00022844"/>
    </source>
</evidence>
<dbReference type="Proteomes" id="UP000279601">
    <property type="component" value="Segment"/>
</dbReference>
<name>A0A1D3RKQ4_9CAUD</name>
<dbReference type="InterPro" id="IPR012340">
    <property type="entry name" value="NA-bd_OB-fold"/>
</dbReference>
<comment type="similarity">
    <text evidence="2">Belongs to the ATP-dependent DNA ligase family.</text>
</comment>
<dbReference type="GO" id="GO:0003910">
    <property type="term" value="F:DNA ligase (ATP) activity"/>
    <property type="evidence" value="ECO:0007669"/>
    <property type="project" value="InterPro"/>
</dbReference>
<dbReference type="GO" id="GO:0005524">
    <property type="term" value="F:ATP binding"/>
    <property type="evidence" value="ECO:0007669"/>
    <property type="project" value="InterPro"/>
</dbReference>
<accession>A0A1D3RKQ4</accession>
<dbReference type="InterPro" id="IPR012310">
    <property type="entry name" value="DNA_ligase_ATP-dep_cent"/>
</dbReference>
<dbReference type="EMBL" id="LT614807">
    <property type="protein sequence ID" value="SCN45894.1"/>
    <property type="molecule type" value="Genomic_DNA"/>
</dbReference>
<keyword evidence="4 12" id="KW-0436">Ligase</keyword>
<dbReference type="KEGG" id="vg:65109349"/>
<dbReference type="InterPro" id="IPR050326">
    <property type="entry name" value="NAD_dep_DNA_ligaseB"/>
</dbReference>
<keyword evidence="6" id="KW-0227">DNA damage</keyword>
<comment type="subcellular location">
    <subcellularLocation>
        <location evidence="1">Virion</location>
    </subcellularLocation>
</comment>
<evidence type="ECO:0000256" key="2">
    <source>
        <dbReference type="ARBA" id="ARBA00007572"/>
    </source>
</evidence>
<keyword evidence="13" id="KW-1185">Reference proteome</keyword>
<dbReference type="GO" id="GO:0006281">
    <property type="term" value="P:DNA repair"/>
    <property type="evidence" value="ECO:0007669"/>
    <property type="project" value="UniProtKB-KW"/>
</dbReference>
<dbReference type="PROSITE" id="PS00333">
    <property type="entry name" value="DNA_LIGASE_A2"/>
    <property type="match status" value="1"/>
</dbReference>
<dbReference type="GO" id="GO:0044423">
    <property type="term" value="C:virion component"/>
    <property type="evidence" value="ECO:0007669"/>
    <property type="project" value="UniProtKB-KW"/>
</dbReference>
<dbReference type="GO" id="GO:0006310">
    <property type="term" value="P:DNA recombination"/>
    <property type="evidence" value="ECO:0007669"/>
    <property type="project" value="InterPro"/>
</dbReference>